<dbReference type="AlphaFoldDB" id="A0A369PRK7"/>
<protein>
    <submittedName>
        <fullName evidence="3">Universal stress protein</fullName>
    </submittedName>
</protein>
<reference evidence="3 4" key="1">
    <citation type="submission" date="2018-07" db="EMBL/GenBank/DDBJ databases">
        <title>Pedobacter sp. nov., isolated from soil.</title>
        <authorList>
            <person name="Zhou L.Y."/>
            <person name="Du Z.J."/>
        </authorList>
    </citation>
    <scope>NUCLEOTIDE SEQUENCE [LARGE SCALE GENOMIC DNA]</scope>
    <source>
        <strain evidence="3 4">JDX94</strain>
    </source>
</reference>
<organism evidence="3 4">
    <name type="scientific">Pedobacter chinensis</name>
    <dbReference type="NCBI Taxonomy" id="2282421"/>
    <lineage>
        <taxon>Bacteria</taxon>
        <taxon>Pseudomonadati</taxon>
        <taxon>Bacteroidota</taxon>
        <taxon>Sphingobacteriia</taxon>
        <taxon>Sphingobacteriales</taxon>
        <taxon>Sphingobacteriaceae</taxon>
        <taxon>Pedobacter</taxon>
    </lineage>
</organism>
<name>A0A369PRK7_9SPHI</name>
<evidence type="ECO:0000313" key="3">
    <source>
        <dbReference type="EMBL" id="RDC55271.1"/>
    </source>
</evidence>
<dbReference type="CDD" id="cd00293">
    <property type="entry name" value="USP-like"/>
    <property type="match status" value="1"/>
</dbReference>
<accession>A0A369PRK7</accession>
<dbReference type="SUPFAM" id="SSF52402">
    <property type="entry name" value="Adenine nucleotide alpha hydrolases-like"/>
    <property type="match status" value="2"/>
</dbReference>
<dbReference type="OrthoDB" id="789733at2"/>
<comment type="caution">
    <text evidence="3">The sequence shown here is derived from an EMBL/GenBank/DDBJ whole genome shotgun (WGS) entry which is preliminary data.</text>
</comment>
<dbReference type="InterPro" id="IPR006016">
    <property type="entry name" value="UspA"/>
</dbReference>
<proteinExistence type="inferred from homology"/>
<dbReference type="Gene3D" id="3.40.50.12370">
    <property type="match status" value="1"/>
</dbReference>
<evidence type="ECO:0000256" key="1">
    <source>
        <dbReference type="ARBA" id="ARBA00008791"/>
    </source>
</evidence>
<sequence>MKNILLLTDLSRAEGLQENAIDLCSRLRCNLLLLNVYNGVPYVPALDASSYRAKWYSDLYDEQRERFQLQITELKKLSDALAGDVYRPMVNSIMTEGNIAGIVQHSMEKNSVELVIMGKSKSGAFAHLLFGDAISAVVAVSNCPILIIPPETKPLQNTAKVVFATDFNKNDLAACSYLSLMGSMMGFTTEVVHVKKERGINPREIERENRFVSHLQSLESHTLTYRHLLGRPVLSLLGQWSEFLGADWLALSEHHRPFLSSLFKKNTLSGALSAQQKPLLVFPEHFVHREYFSPK</sequence>
<dbReference type="EMBL" id="QPKV01000007">
    <property type="protein sequence ID" value="RDC55271.1"/>
    <property type="molecule type" value="Genomic_DNA"/>
</dbReference>
<comment type="similarity">
    <text evidence="1">Belongs to the universal stress protein A family.</text>
</comment>
<dbReference type="Proteomes" id="UP000253961">
    <property type="component" value="Unassembled WGS sequence"/>
</dbReference>
<dbReference type="RefSeq" id="WP_115403968.1">
    <property type="nucleotide sequence ID" value="NZ_QPKV01000007.1"/>
</dbReference>
<dbReference type="PRINTS" id="PR01438">
    <property type="entry name" value="UNVRSLSTRESS"/>
</dbReference>
<dbReference type="InterPro" id="IPR006015">
    <property type="entry name" value="Universal_stress_UspA"/>
</dbReference>
<evidence type="ECO:0000313" key="4">
    <source>
        <dbReference type="Proteomes" id="UP000253961"/>
    </source>
</evidence>
<dbReference type="Pfam" id="PF00582">
    <property type="entry name" value="Usp"/>
    <property type="match status" value="1"/>
</dbReference>
<gene>
    <name evidence="3" type="ORF">DU508_16990</name>
</gene>
<keyword evidence="4" id="KW-1185">Reference proteome</keyword>
<feature type="domain" description="UspA" evidence="2">
    <location>
        <begin position="1"/>
        <end position="149"/>
    </location>
</feature>
<evidence type="ECO:0000259" key="2">
    <source>
        <dbReference type="Pfam" id="PF00582"/>
    </source>
</evidence>